<keyword evidence="2" id="KW-0812">Transmembrane</keyword>
<name>A0ABT7JFS6_9DEIO</name>
<dbReference type="Proteomes" id="UP001302059">
    <property type="component" value="Unassembled WGS sequence"/>
</dbReference>
<protein>
    <submittedName>
        <fullName evidence="3">Uncharacterized protein</fullName>
    </submittedName>
</protein>
<feature type="region of interest" description="Disordered" evidence="1">
    <location>
        <begin position="148"/>
        <end position="185"/>
    </location>
</feature>
<dbReference type="EMBL" id="JASNGB010000001">
    <property type="protein sequence ID" value="MDL2342544.1"/>
    <property type="molecule type" value="Genomic_DNA"/>
</dbReference>
<feature type="transmembrane region" description="Helical" evidence="2">
    <location>
        <begin position="47"/>
        <end position="72"/>
    </location>
</feature>
<accession>A0ABT7JFS6</accession>
<gene>
    <name evidence="3" type="ORF">QOL99_00075</name>
</gene>
<feature type="transmembrane region" description="Helical" evidence="2">
    <location>
        <begin position="6"/>
        <end position="27"/>
    </location>
</feature>
<evidence type="ECO:0000313" key="4">
    <source>
        <dbReference type="Proteomes" id="UP001302059"/>
    </source>
</evidence>
<evidence type="ECO:0000256" key="1">
    <source>
        <dbReference type="SAM" id="MobiDB-lite"/>
    </source>
</evidence>
<keyword evidence="4" id="KW-1185">Reference proteome</keyword>
<keyword evidence="2" id="KW-1133">Transmembrane helix</keyword>
<evidence type="ECO:0000313" key="3">
    <source>
        <dbReference type="EMBL" id="MDL2342544.1"/>
    </source>
</evidence>
<reference evidence="3 4" key="1">
    <citation type="submission" date="2023-05" db="EMBL/GenBank/DDBJ databases">
        <authorList>
            <person name="Gao F."/>
        </authorList>
    </citation>
    <scope>NUCLEOTIDE SEQUENCE [LARGE SCALE GENOMIC DNA]</scope>
    <source>
        <strain evidence="3 4">MIMF12</strain>
    </source>
</reference>
<sequence>MELQVIQALGVPGLLFLAAYVVAHVYITEFVKTVLARLGKVPRDLAVVALSLALGAGLGALLLGGLATTAGVTLAPPFAGMTLGVVLAVIASGYVAYKTRRQTAGVQAQATSQEATLAALFEALGRMQPAPVVVTTPPPQVTVEVPTTAQPLDFPFEPPPDFPMDDLRPMTPADVTQLGTDGPVR</sequence>
<proteinExistence type="predicted"/>
<keyword evidence="2" id="KW-0472">Membrane</keyword>
<dbReference type="RefSeq" id="WP_285520584.1">
    <property type="nucleotide sequence ID" value="NZ_JASNGB010000001.1"/>
</dbReference>
<feature type="transmembrane region" description="Helical" evidence="2">
    <location>
        <begin position="78"/>
        <end position="97"/>
    </location>
</feature>
<evidence type="ECO:0000256" key="2">
    <source>
        <dbReference type="SAM" id="Phobius"/>
    </source>
</evidence>
<comment type="caution">
    <text evidence="3">The sequence shown here is derived from an EMBL/GenBank/DDBJ whole genome shotgun (WGS) entry which is preliminary data.</text>
</comment>
<organism evidence="3 4">
    <name type="scientific">Deinococcus rhizophilus</name>
    <dbReference type="NCBI Taxonomy" id="3049544"/>
    <lineage>
        <taxon>Bacteria</taxon>
        <taxon>Thermotogati</taxon>
        <taxon>Deinococcota</taxon>
        <taxon>Deinococci</taxon>
        <taxon>Deinococcales</taxon>
        <taxon>Deinococcaceae</taxon>
        <taxon>Deinococcus</taxon>
    </lineage>
</organism>